<name>A0ABD5SLM2_9EURY</name>
<proteinExistence type="predicted"/>
<evidence type="ECO:0008006" key="3">
    <source>
        <dbReference type="Google" id="ProtNLM"/>
    </source>
</evidence>
<reference evidence="1 2" key="1">
    <citation type="journal article" date="2019" name="Int. J. Syst. Evol. Microbiol.">
        <title>The Global Catalogue of Microorganisms (GCM) 10K type strain sequencing project: providing services to taxonomists for standard genome sequencing and annotation.</title>
        <authorList>
            <consortium name="The Broad Institute Genomics Platform"/>
            <consortium name="The Broad Institute Genome Sequencing Center for Infectious Disease"/>
            <person name="Wu L."/>
            <person name="Ma J."/>
        </authorList>
    </citation>
    <scope>NUCLEOTIDE SEQUENCE [LARGE SCALE GENOMIC DNA]</scope>
    <source>
        <strain evidence="1 2">LMG 29247</strain>
    </source>
</reference>
<dbReference type="AlphaFoldDB" id="A0ABD5SLM2"/>
<dbReference type="RefSeq" id="WP_273737578.1">
    <property type="nucleotide sequence ID" value="NZ_JAQIVI010000091.1"/>
</dbReference>
<evidence type="ECO:0000313" key="1">
    <source>
        <dbReference type="EMBL" id="MFC6764517.1"/>
    </source>
</evidence>
<accession>A0ABD5SLM2</accession>
<evidence type="ECO:0000313" key="2">
    <source>
        <dbReference type="Proteomes" id="UP001596383"/>
    </source>
</evidence>
<keyword evidence="2" id="KW-1185">Reference proteome</keyword>
<gene>
    <name evidence="1" type="ORF">ACFQE6_05545</name>
</gene>
<dbReference type="Proteomes" id="UP001596383">
    <property type="component" value="Unassembled WGS sequence"/>
</dbReference>
<organism evidence="1 2">
    <name type="scientific">Natrinema soli</name>
    <dbReference type="NCBI Taxonomy" id="1930624"/>
    <lineage>
        <taxon>Archaea</taxon>
        <taxon>Methanobacteriati</taxon>
        <taxon>Methanobacteriota</taxon>
        <taxon>Stenosarchaea group</taxon>
        <taxon>Halobacteria</taxon>
        <taxon>Halobacteriales</taxon>
        <taxon>Natrialbaceae</taxon>
        <taxon>Natrinema</taxon>
    </lineage>
</organism>
<protein>
    <recommendedName>
        <fullName evidence="3">Dihydrofolate reductase</fullName>
    </recommendedName>
</protein>
<comment type="caution">
    <text evidence="1">The sequence shown here is derived from an EMBL/GenBank/DDBJ whole genome shotgun (WGS) entry which is preliminary data.</text>
</comment>
<dbReference type="EMBL" id="JBHSWV010000091">
    <property type="protein sequence ID" value="MFC6764517.1"/>
    <property type="molecule type" value="Genomic_DNA"/>
</dbReference>
<sequence length="46" mass="5401">MKTQYYTATSVDGYLADEDNSLDWLFQFGEIEEIEGVKDDYPQFID</sequence>